<dbReference type="GO" id="GO:0003824">
    <property type="term" value="F:catalytic activity"/>
    <property type="evidence" value="ECO:0007669"/>
    <property type="project" value="InterPro"/>
</dbReference>
<evidence type="ECO:0000259" key="1">
    <source>
        <dbReference type="PROSITE" id="PS51747"/>
    </source>
</evidence>
<dbReference type="InterPro" id="IPR002125">
    <property type="entry name" value="CMP_dCMP_dom"/>
</dbReference>
<proteinExistence type="predicted"/>
<dbReference type="PROSITE" id="PS51747">
    <property type="entry name" value="CYT_DCMP_DEAMINASES_2"/>
    <property type="match status" value="1"/>
</dbReference>
<accession>A0A1M6E4C9</accession>
<gene>
    <name evidence="2" type="ORF">SAMN05444417_1791</name>
</gene>
<dbReference type="InterPro" id="IPR016193">
    <property type="entry name" value="Cytidine_deaminase-like"/>
</dbReference>
<keyword evidence="3" id="KW-1185">Reference proteome</keyword>
<dbReference type="Gene3D" id="3.40.140.10">
    <property type="entry name" value="Cytidine Deaminase, domain 2"/>
    <property type="match status" value="1"/>
</dbReference>
<dbReference type="Pfam" id="PF00383">
    <property type="entry name" value="dCMP_cyt_deam_1"/>
    <property type="match status" value="1"/>
</dbReference>
<dbReference type="STRING" id="1447782.SAMN05444417_1791"/>
<evidence type="ECO:0000313" key="3">
    <source>
        <dbReference type="Proteomes" id="UP000184292"/>
    </source>
</evidence>
<organism evidence="2 3">
    <name type="scientific">Wenxinia saemankumensis</name>
    <dbReference type="NCBI Taxonomy" id="1447782"/>
    <lineage>
        <taxon>Bacteria</taxon>
        <taxon>Pseudomonadati</taxon>
        <taxon>Pseudomonadota</taxon>
        <taxon>Alphaproteobacteria</taxon>
        <taxon>Rhodobacterales</taxon>
        <taxon>Roseobacteraceae</taxon>
        <taxon>Wenxinia</taxon>
    </lineage>
</organism>
<protein>
    <submittedName>
        <fullName evidence="2">tRNA(Arg) A34 adenosine deaminase TadA</fullName>
    </submittedName>
</protein>
<feature type="domain" description="CMP/dCMP-type deaminase" evidence="1">
    <location>
        <begin position="20"/>
        <end position="127"/>
    </location>
</feature>
<dbReference type="RefSeq" id="WP_073328669.1">
    <property type="nucleotide sequence ID" value="NZ_FQYO01000003.1"/>
</dbReference>
<dbReference type="SUPFAM" id="SSF53927">
    <property type="entry name" value="Cytidine deaminase-like"/>
    <property type="match status" value="1"/>
</dbReference>
<reference evidence="2 3" key="1">
    <citation type="submission" date="2016-11" db="EMBL/GenBank/DDBJ databases">
        <authorList>
            <person name="Jaros S."/>
            <person name="Januszkiewicz K."/>
            <person name="Wedrychowicz H."/>
        </authorList>
    </citation>
    <scope>NUCLEOTIDE SEQUENCE [LARGE SCALE GENOMIC DNA]</scope>
    <source>
        <strain evidence="2 3">DSM 100565</strain>
    </source>
</reference>
<dbReference type="CDD" id="cd01285">
    <property type="entry name" value="nucleoside_deaminase"/>
    <property type="match status" value="1"/>
</dbReference>
<evidence type="ECO:0000313" key="2">
    <source>
        <dbReference type="EMBL" id="SHI80265.1"/>
    </source>
</evidence>
<dbReference type="EMBL" id="FQYO01000003">
    <property type="protein sequence ID" value="SHI80265.1"/>
    <property type="molecule type" value="Genomic_DNA"/>
</dbReference>
<sequence length="198" mass="21539">MTDAATDPRLAARTLAAIEEDVLPLTRAGVARGNKIFGAALLEKDGLATAFAETNNETENPLWHGEVHLIKKLHEHPVLGRRDPKDFVFVSTHEPCPMCLAAITWAGFDRIVYLFTYEDSRDAFAIPHDLRIMAEVFGVADGGYRRDNDFFAARSVDDLIGGPEAGALRARKARIAAEYDALSAAYQSGKAGSAIPLN</sequence>
<dbReference type="OrthoDB" id="7768233at2"/>
<dbReference type="Proteomes" id="UP000184292">
    <property type="component" value="Unassembled WGS sequence"/>
</dbReference>
<name>A0A1M6E4C9_9RHOB</name>
<dbReference type="AlphaFoldDB" id="A0A1M6E4C9"/>